<evidence type="ECO:0000256" key="3">
    <source>
        <dbReference type="ARBA" id="ARBA00004174"/>
    </source>
</evidence>
<evidence type="ECO:0000313" key="17">
    <source>
        <dbReference type="RefSeq" id="XP_030749698.1"/>
    </source>
</evidence>
<keyword evidence="13 15" id="KW-0472">Membrane</keyword>
<dbReference type="GO" id="GO:0004497">
    <property type="term" value="F:monooxygenase activity"/>
    <property type="evidence" value="ECO:0007669"/>
    <property type="project" value="UniProtKB-KW"/>
</dbReference>
<evidence type="ECO:0000256" key="9">
    <source>
        <dbReference type="ARBA" id="ARBA00022848"/>
    </source>
</evidence>
<evidence type="ECO:0000256" key="4">
    <source>
        <dbReference type="ARBA" id="ARBA00004406"/>
    </source>
</evidence>
<dbReference type="Gene3D" id="1.10.630.10">
    <property type="entry name" value="Cytochrome P450"/>
    <property type="match status" value="2"/>
</dbReference>
<name>A0A6J2XEE1_SITOR</name>
<protein>
    <submittedName>
        <fullName evidence="17">Probable cytochrome P450 4d14</fullName>
    </submittedName>
</protein>
<dbReference type="RefSeq" id="XP_030749698.1">
    <property type="nucleotide sequence ID" value="XM_030893838.1"/>
</dbReference>
<dbReference type="Proteomes" id="UP000504635">
    <property type="component" value="Unplaced"/>
</dbReference>
<dbReference type="PANTHER" id="PTHR24291:SF187">
    <property type="entry name" value="CYTOCHROME P450 4AE1-RELATED"/>
    <property type="match status" value="1"/>
</dbReference>
<keyword evidence="6 14" id="KW-0349">Heme</keyword>
<keyword evidence="12" id="KW-0503">Monooxygenase</keyword>
<dbReference type="PROSITE" id="PS00086">
    <property type="entry name" value="CYTOCHROME_P450"/>
    <property type="match status" value="2"/>
</dbReference>
<dbReference type="InterPro" id="IPR017972">
    <property type="entry name" value="Cyt_P450_CS"/>
</dbReference>
<dbReference type="GO" id="GO:0016705">
    <property type="term" value="F:oxidoreductase activity, acting on paired donors, with incorporation or reduction of molecular oxygen"/>
    <property type="evidence" value="ECO:0007669"/>
    <property type="project" value="InterPro"/>
</dbReference>
<dbReference type="GO" id="GO:0005506">
    <property type="term" value="F:iron ion binding"/>
    <property type="evidence" value="ECO:0007669"/>
    <property type="project" value="InterPro"/>
</dbReference>
<dbReference type="InterPro" id="IPR050196">
    <property type="entry name" value="Cytochrome_P450_Monoox"/>
</dbReference>
<dbReference type="GO" id="GO:0020037">
    <property type="term" value="F:heme binding"/>
    <property type="evidence" value="ECO:0007669"/>
    <property type="project" value="InterPro"/>
</dbReference>
<evidence type="ECO:0000313" key="16">
    <source>
        <dbReference type="Proteomes" id="UP000504635"/>
    </source>
</evidence>
<gene>
    <name evidence="17" type="primary">LOC115877591</name>
</gene>
<keyword evidence="10" id="KW-0560">Oxidoreductase</keyword>
<keyword evidence="9" id="KW-0492">Microsome</keyword>
<comment type="function">
    <text evidence="2">May be involved in the metabolism of insect hormones and in the breakdown of synthetic insecticides.</text>
</comment>
<dbReference type="PANTHER" id="PTHR24291">
    <property type="entry name" value="CYTOCHROME P450 FAMILY 4"/>
    <property type="match status" value="1"/>
</dbReference>
<dbReference type="InterPro" id="IPR036396">
    <property type="entry name" value="Cyt_P450_sf"/>
</dbReference>
<keyword evidence="11 14" id="KW-0408">Iron</keyword>
<dbReference type="CDD" id="cd20628">
    <property type="entry name" value="CYP4"/>
    <property type="match status" value="2"/>
</dbReference>
<comment type="subcellular location">
    <subcellularLocation>
        <location evidence="4">Endoplasmic reticulum membrane</location>
        <topology evidence="4">Peripheral membrane protein</topology>
    </subcellularLocation>
    <subcellularLocation>
        <location evidence="3">Microsome membrane</location>
        <topology evidence="3">Peripheral membrane protein</topology>
    </subcellularLocation>
</comment>
<accession>A0A6J2XEE1</accession>
<keyword evidence="15" id="KW-1133">Transmembrane helix</keyword>
<dbReference type="InParanoid" id="A0A6J2XEE1"/>
<dbReference type="OrthoDB" id="1470350at2759"/>
<keyword evidence="15" id="KW-0812">Transmembrane</keyword>
<evidence type="ECO:0000256" key="1">
    <source>
        <dbReference type="ARBA" id="ARBA00001971"/>
    </source>
</evidence>
<dbReference type="SUPFAM" id="SSF48264">
    <property type="entry name" value="Cytochrome P450"/>
    <property type="match status" value="2"/>
</dbReference>
<evidence type="ECO:0000256" key="14">
    <source>
        <dbReference type="PIRSR" id="PIRSR602401-1"/>
    </source>
</evidence>
<comment type="similarity">
    <text evidence="5">Belongs to the cytochrome P450 family.</text>
</comment>
<evidence type="ECO:0000256" key="12">
    <source>
        <dbReference type="ARBA" id="ARBA00023033"/>
    </source>
</evidence>
<evidence type="ECO:0000256" key="5">
    <source>
        <dbReference type="ARBA" id="ARBA00010617"/>
    </source>
</evidence>
<evidence type="ECO:0000256" key="2">
    <source>
        <dbReference type="ARBA" id="ARBA00003690"/>
    </source>
</evidence>
<organism evidence="16 17">
    <name type="scientific">Sitophilus oryzae</name>
    <name type="common">Rice weevil</name>
    <name type="synonym">Curculio oryzae</name>
    <dbReference type="NCBI Taxonomy" id="7048"/>
    <lineage>
        <taxon>Eukaryota</taxon>
        <taxon>Metazoa</taxon>
        <taxon>Ecdysozoa</taxon>
        <taxon>Arthropoda</taxon>
        <taxon>Hexapoda</taxon>
        <taxon>Insecta</taxon>
        <taxon>Pterygota</taxon>
        <taxon>Neoptera</taxon>
        <taxon>Endopterygota</taxon>
        <taxon>Coleoptera</taxon>
        <taxon>Polyphaga</taxon>
        <taxon>Cucujiformia</taxon>
        <taxon>Curculionidae</taxon>
        <taxon>Dryophthorinae</taxon>
        <taxon>Sitophilus</taxon>
    </lineage>
</organism>
<feature type="transmembrane region" description="Helical" evidence="15">
    <location>
        <begin position="6"/>
        <end position="21"/>
    </location>
</feature>
<proteinExistence type="inferred from homology"/>
<evidence type="ECO:0000256" key="15">
    <source>
        <dbReference type="SAM" id="Phobius"/>
    </source>
</evidence>
<dbReference type="InterPro" id="IPR001128">
    <property type="entry name" value="Cyt_P450"/>
</dbReference>
<comment type="cofactor">
    <cofactor evidence="1 14">
        <name>heme</name>
        <dbReference type="ChEBI" id="CHEBI:30413"/>
    </cofactor>
</comment>
<dbReference type="AlphaFoldDB" id="A0A6J2XEE1"/>
<evidence type="ECO:0000256" key="11">
    <source>
        <dbReference type="ARBA" id="ARBA00023004"/>
    </source>
</evidence>
<evidence type="ECO:0000256" key="6">
    <source>
        <dbReference type="ARBA" id="ARBA00022617"/>
    </source>
</evidence>
<dbReference type="InterPro" id="IPR002401">
    <property type="entry name" value="Cyt_P450_E_grp-I"/>
</dbReference>
<keyword evidence="7 14" id="KW-0479">Metal-binding</keyword>
<dbReference type="PRINTS" id="PR00385">
    <property type="entry name" value="P450"/>
</dbReference>
<evidence type="ECO:0000256" key="8">
    <source>
        <dbReference type="ARBA" id="ARBA00022824"/>
    </source>
</evidence>
<dbReference type="GeneID" id="115877591"/>
<reference evidence="17" key="1">
    <citation type="submission" date="2025-08" db="UniProtKB">
        <authorList>
            <consortium name="RefSeq"/>
        </authorList>
    </citation>
    <scope>IDENTIFICATION</scope>
    <source>
        <tissue evidence="17">Gonads</tissue>
    </source>
</reference>
<evidence type="ECO:0000256" key="13">
    <source>
        <dbReference type="ARBA" id="ARBA00023136"/>
    </source>
</evidence>
<dbReference type="KEGG" id="soy:115877591"/>
<dbReference type="PRINTS" id="PR00463">
    <property type="entry name" value="EP450I"/>
</dbReference>
<feature type="binding site" description="axial binding residue" evidence="14">
    <location>
        <position position="449"/>
    </location>
    <ligand>
        <name>heme</name>
        <dbReference type="ChEBI" id="CHEBI:30413"/>
    </ligand>
    <ligandPart>
        <name>Fe</name>
        <dbReference type="ChEBI" id="CHEBI:18248"/>
    </ligandPart>
</feature>
<dbReference type="Pfam" id="PF00067">
    <property type="entry name" value="p450"/>
    <property type="match status" value="2"/>
</dbReference>
<sequence length="1003" mass="115107">MPSTVIIFVFVIILIVWWYSSKIRRNGKYLRNIPGPTPVPIFGNTIELLSGTQVYLGVVCKWLKNHGDTIVVHDGPLSWAVITIDYDFSELIYSSSVQIDKSCQYSFLSGWLGEGLLTSTGSKWKSHRKVITPSFHFSILPKFIDIFERVNKKLIDKLETKVGEGSIEISQLISLCTLDIICEAAMGVWLEDTNKNHANYIKSVKGMCNIVVQRIASPVHESIYKFTWTQYKESKLLKVLHGFVDEVIERKIKDINTESKKNVVNNGTPALENVEEKERMVFLDLLLKSNINGRPLTKTELRDEVNTFMFEGHDTTSSAMSFCLYNLSTHPEVQAKVFEEQRLIFGDNVQMAVPTHTQLGEMKYLESVIKETLRLYPPVPFVGRKLTKDIEFNGSIYPKGLNIMLFTYGIQRSEKYYEEPEKFIPERFEILNGRLPYSYVPFSAGPRNCIGQKFAMLELLHTISKIVRHFELKPPASEHQIVLAPELILISKNGIRLSVSKRNYMVFLLLFITISGIMLLGCLISRKIKDRSYYLKNVPGPKPLYFFGNSLDFVNTEGHIPVADGYMKKYGDIVLVHKNSFQWSILTADYEFIELIFSSSTAAIDKPRPYSLLHGWLGTGLLTSSGTHWRKHRKMITPAFHFSILQKFVDVFENVGDILINKLQSKVGEDTYEISKIISLYALDVISETAMGVKINALSEKESEYIKNIKIICNAVTIKMNIPIHKVLYPLFWVHHKEQKALKYVHQFVDQVIEKRVEELDSIPKEEKANDDGYGIKNKLAFLDILLKSTIDGQPLTRKEVRDEVNTFMFEGHDTTSSAISFCLYHLSTHKDVQEKVYQEQQQIFGSDLKNAMATYSQLLEMKYLEMAIKETLRLYPSVPLIGRKLTEDVEFKGNIYPKDMNVIVYAFGYHRQAKHFPEPNKFIPERFESQKDWLPFSYVPFSAGPRNCIGQKYAMLEMLSVISKIVRNFELEPSKPEHKIALAPELILISKNGVRLTLKNRK</sequence>
<evidence type="ECO:0000256" key="10">
    <source>
        <dbReference type="ARBA" id="ARBA00023002"/>
    </source>
</evidence>
<dbReference type="GO" id="GO:0005789">
    <property type="term" value="C:endoplasmic reticulum membrane"/>
    <property type="evidence" value="ECO:0007669"/>
    <property type="project" value="UniProtKB-SubCell"/>
</dbReference>
<dbReference type="FunFam" id="1.10.630.10:FF:000035">
    <property type="entry name" value="CYtochrome P450 family"/>
    <property type="match status" value="2"/>
</dbReference>
<keyword evidence="8" id="KW-0256">Endoplasmic reticulum</keyword>
<feature type="transmembrane region" description="Helical" evidence="15">
    <location>
        <begin position="504"/>
        <end position="526"/>
    </location>
</feature>
<keyword evidence="16" id="KW-1185">Reference proteome</keyword>
<evidence type="ECO:0000256" key="7">
    <source>
        <dbReference type="ARBA" id="ARBA00022723"/>
    </source>
</evidence>